<name>A0A2A4ALV3_9CORY</name>
<protein>
    <recommendedName>
        <fullName evidence="5">YtxH domain-containing protein</fullName>
    </recommendedName>
</protein>
<feature type="chain" id="PRO_5038705041" description="YtxH domain-containing protein" evidence="2">
    <location>
        <begin position="24"/>
        <end position="220"/>
    </location>
</feature>
<dbReference type="InterPro" id="IPR013207">
    <property type="entry name" value="LGFP"/>
</dbReference>
<sequence length="220" mass="22493">MNKIFRRFAAGLTAASLSLAVVACSDAEDAANNAGDAAKDAASQATDKAGDAAKDAKDKAGEATDKAGDAANDAKDKAGDTAADASDKMSSDDSKDGAASGEMKKINTPAGEVEVPAALASAIDEKSAEWGDVQDVENSENGSLATFAEDKLIAFNEESGAQPIIGKIAETWKGEGGLENKVGLPTAPEQAEGNGWVQEFTNGTIKWMKGESGQYEATVE</sequence>
<dbReference type="Pfam" id="PF08310">
    <property type="entry name" value="LGFP"/>
    <property type="match status" value="1"/>
</dbReference>
<organism evidence="3 4">
    <name type="scientific">Corynebacterium accolens</name>
    <dbReference type="NCBI Taxonomy" id="38284"/>
    <lineage>
        <taxon>Bacteria</taxon>
        <taxon>Bacillati</taxon>
        <taxon>Actinomycetota</taxon>
        <taxon>Actinomycetes</taxon>
        <taxon>Mycobacteriales</taxon>
        <taxon>Corynebacteriaceae</taxon>
        <taxon>Corynebacterium</taxon>
    </lineage>
</organism>
<feature type="region of interest" description="Disordered" evidence="1">
    <location>
        <begin position="30"/>
        <end position="112"/>
    </location>
</feature>
<evidence type="ECO:0000256" key="1">
    <source>
        <dbReference type="SAM" id="MobiDB-lite"/>
    </source>
</evidence>
<dbReference type="EMBL" id="NWBP01000016">
    <property type="protein sequence ID" value="PCC83186.1"/>
    <property type="molecule type" value="Genomic_DNA"/>
</dbReference>
<feature type="signal peptide" evidence="2">
    <location>
        <begin position="1"/>
        <end position="23"/>
    </location>
</feature>
<feature type="compositionally biased region" description="Basic and acidic residues" evidence="1">
    <location>
        <begin position="48"/>
        <end position="96"/>
    </location>
</feature>
<reference evidence="3 4" key="1">
    <citation type="submission" date="2017-09" db="EMBL/GenBank/DDBJ databases">
        <title>Draft Genome Sequence of Corynebacterium accolens AH4003.</title>
        <authorList>
            <person name="Chen Y."/>
            <person name="Oosthuysen W.F."/>
            <person name="Kelley S."/>
            <person name="Horswill A."/>
        </authorList>
    </citation>
    <scope>NUCLEOTIDE SEQUENCE [LARGE SCALE GENOMIC DNA]</scope>
    <source>
        <strain evidence="3 4">AH4003</strain>
    </source>
</reference>
<accession>A0A2A4ALV3</accession>
<proteinExistence type="predicted"/>
<dbReference type="PROSITE" id="PS51257">
    <property type="entry name" value="PROKAR_LIPOPROTEIN"/>
    <property type="match status" value="1"/>
</dbReference>
<evidence type="ECO:0008006" key="5">
    <source>
        <dbReference type="Google" id="ProtNLM"/>
    </source>
</evidence>
<dbReference type="AlphaFoldDB" id="A0A2A4ALV3"/>
<comment type="caution">
    <text evidence="3">The sequence shown here is derived from an EMBL/GenBank/DDBJ whole genome shotgun (WGS) entry which is preliminary data.</text>
</comment>
<gene>
    <name evidence="3" type="ORF">COM45_05170</name>
</gene>
<evidence type="ECO:0000313" key="4">
    <source>
        <dbReference type="Proteomes" id="UP000218690"/>
    </source>
</evidence>
<feature type="compositionally biased region" description="Low complexity" evidence="1">
    <location>
        <begin position="30"/>
        <end position="47"/>
    </location>
</feature>
<evidence type="ECO:0000313" key="3">
    <source>
        <dbReference type="EMBL" id="PCC83186.1"/>
    </source>
</evidence>
<evidence type="ECO:0000256" key="2">
    <source>
        <dbReference type="SAM" id="SignalP"/>
    </source>
</evidence>
<dbReference type="Proteomes" id="UP000218690">
    <property type="component" value="Unassembled WGS sequence"/>
</dbReference>
<keyword evidence="2" id="KW-0732">Signal</keyword>